<dbReference type="AlphaFoldDB" id="A0A428MCS5"/>
<dbReference type="EMBL" id="RSDW01000001">
    <property type="protein sequence ID" value="RSL14679.1"/>
    <property type="molecule type" value="Genomic_DNA"/>
</dbReference>
<evidence type="ECO:0000313" key="4">
    <source>
        <dbReference type="EMBL" id="RSL14679.1"/>
    </source>
</evidence>
<dbReference type="InterPro" id="IPR047650">
    <property type="entry name" value="Transpos_IS110"/>
</dbReference>
<sequence>MKEKVRFIGLDVHAETIAVAIAEPDGEVRSLGTIPNRSESLRKLVRKLGPAEKLRACYEAGPTGYVVYWQLTELGVPCEVVAPTLVPVKAGDRVKTDRRDAEKLARCYRSGDLTAVWVPDEGSEALRDLVRAREAAKQDQMRARHRLSKFLLRSGQRPPTGVRPWTRPYLIWIAQLRFTQIAQESTRQDYLHEVEHMRERVARLEQAITEAVKLASPALQQVINDLQALRGIADISAVTIAAELGQVSCFHSARQLMGYCGAVPSEDSSGKRTRRGGITKTGNAHLRRIVVEAAWSYRRPPCIWYGLRRRQESISEEAKEIAWKAQHRLHKRYMRLGAAGKDQRKIAVAIAHELLGFIWAIGARAETIVRHRVAA</sequence>
<dbReference type="Pfam" id="PF01548">
    <property type="entry name" value="DEDD_Tnp_IS110"/>
    <property type="match status" value="1"/>
</dbReference>
<dbReference type="RefSeq" id="WP_125483511.1">
    <property type="nucleotide sequence ID" value="NZ_RSDW01000001.1"/>
</dbReference>
<protein>
    <submittedName>
        <fullName evidence="4">Transposase</fullName>
    </submittedName>
</protein>
<dbReference type="Proteomes" id="UP000269669">
    <property type="component" value="Unassembled WGS sequence"/>
</dbReference>
<dbReference type="GO" id="GO:0004803">
    <property type="term" value="F:transposase activity"/>
    <property type="evidence" value="ECO:0007669"/>
    <property type="project" value="InterPro"/>
</dbReference>
<feature type="coiled-coil region" evidence="1">
    <location>
        <begin position="187"/>
        <end position="214"/>
    </location>
</feature>
<dbReference type="InterPro" id="IPR002525">
    <property type="entry name" value="Transp_IS110-like_N"/>
</dbReference>
<evidence type="ECO:0000259" key="3">
    <source>
        <dbReference type="Pfam" id="PF02371"/>
    </source>
</evidence>
<proteinExistence type="predicted"/>
<feature type="domain" description="Transposase IS110-like N-terminal" evidence="2">
    <location>
        <begin position="8"/>
        <end position="152"/>
    </location>
</feature>
<name>A0A428MCS5_9BACT</name>
<dbReference type="GO" id="GO:0006313">
    <property type="term" value="P:DNA transposition"/>
    <property type="evidence" value="ECO:0007669"/>
    <property type="project" value="InterPro"/>
</dbReference>
<reference evidence="4 5" key="1">
    <citation type="submission" date="2018-12" db="EMBL/GenBank/DDBJ databases">
        <title>Sequencing of bacterial isolates from soil warming experiment in Harvard Forest, Massachusetts, USA.</title>
        <authorList>
            <person name="Deangelis K."/>
        </authorList>
    </citation>
    <scope>NUCLEOTIDE SEQUENCE [LARGE SCALE GENOMIC DNA]</scope>
    <source>
        <strain evidence="4 5">EB153</strain>
    </source>
</reference>
<dbReference type="OrthoDB" id="106296at2"/>
<dbReference type="GO" id="GO:0003677">
    <property type="term" value="F:DNA binding"/>
    <property type="evidence" value="ECO:0007669"/>
    <property type="project" value="InterPro"/>
</dbReference>
<dbReference type="InterPro" id="IPR003346">
    <property type="entry name" value="Transposase_20"/>
</dbReference>
<feature type="domain" description="Transposase IS116/IS110/IS902 C-terminal" evidence="3">
    <location>
        <begin position="226"/>
        <end position="297"/>
    </location>
</feature>
<keyword evidence="1" id="KW-0175">Coiled coil</keyword>
<dbReference type="PANTHER" id="PTHR33055">
    <property type="entry name" value="TRANSPOSASE FOR INSERTION SEQUENCE ELEMENT IS1111A"/>
    <property type="match status" value="1"/>
</dbReference>
<accession>A0A428MCS5</accession>
<dbReference type="Pfam" id="PF02371">
    <property type="entry name" value="Transposase_20"/>
    <property type="match status" value="1"/>
</dbReference>
<evidence type="ECO:0000259" key="2">
    <source>
        <dbReference type="Pfam" id="PF01548"/>
    </source>
</evidence>
<keyword evidence="5" id="KW-1185">Reference proteome</keyword>
<evidence type="ECO:0000256" key="1">
    <source>
        <dbReference type="SAM" id="Coils"/>
    </source>
</evidence>
<dbReference type="PANTHER" id="PTHR33055:SF15">
    <property type="entry name" value="TRANSPOSASE-RELATED"/>
    <property type="match status" value="1"/>
</dbReference>
<comment type="caution">
    <text evidence="4">The sequence shown here is derived from an EMBL/GenBank/DDBJ whole genome shotgun (WGS) entry which is preliminary data.</text>
</comment>
<organism evidence="4 5">
    <name type="scientific">Edaphobacter aggregans</name>
    <dbReference type="NCBI Taxonomy" id="570835"/>
    <lineage>
        <taxon>Bacteria</taxon>
        <taxon>Pseudomonadati</taxon>
        <taxon>Acidobacteriota</taxon>
        <taxon>Terriglobia</taxon>
        <taxon>Terriglobales</taxon>
        <taxon>Acidobacteriaceae</taxon>
        <taxon>Edaphobacter</taxon>
    </lineage>
</organism>
<dbReference type="NCBIfam" id="NF033542">
    <property type="entry name" value="transpos_IS110"/>
    <property type="match status" value="1"/>
</dbReference>
<gene>
    <name evidence="4" type="ORF">EDE15_0140</name>
</gene>
<evidence type="ECO:0000313" key="5">
    <source>
        <dbReference type="Proteomes" id="UP000269669"/>
    </source>
</evidence>